<feature type="domain" description="HTH luxR-type" evidence="6">
    <location>
        <begin position="154"/>
        <end position="219"/>
    </location>
</feature>
<keyword evidence="1 5" id="KW-0597">Phosphoprotein</keyword>
<dbReference type="CDD" id="cd06170">
    <property type="entry name" value="LuxR_C_like"/>
    <property type="match status" value="1"/>
</dbReference>
<dbReference type="CDD" id="cd17535">
    <property type="entry name" value="REC_NarL-like"/>
    <property type="match status" value="1"/>
</dbReference>
<name>A0A1C7D7Y8_9SPHN</name>
<evidence type="ECO:0000256" key="2">
    <source>
        <dbReference type="ARBA" id="ARBA00023015"/>
    </source>
</evidence>
<evidence type="ECO:0000259" key="7">
    <source>
        <dbReference type="PROSITE" id="PS50110"/>
    </source>
</evidence>
<evidence type="ECO:0000259" key="6">
    <source>
        <dbReference type="PROSITE" id="PS50043"/>
    </source>
</evidence>
<keyword evidence="4" id="KW-0804">Transcription</keyword>
<reference evidence="8 9" key="1">
    <citation type="submission" date="2016-07" db="EMBL/GenBank/DDBJ databases">
        <title>Complete genome sequence of Altererythrobacter namhicola JCM 16345T, containing esterase-encoding genes.</title>
        <authorList>
            <person name="Cheng H."/>
            <person name="Wu Y.-H."/>
            <person name="Jian S.-L."/>
            <person name="Huo Y.-Y."/>
            <person name="Wang C.-S."/>
            <person name="Xu X.-W."/>
        </authorList>
    </citation>
    <scope>NUCLEOTIDE SEQUENCE [LARGE SCALE GENOMIC DNA]</scope>
    <source>
        <strain evidence="8 9">JCM 16345</strain>
    </source>
</reference>
<dbReference type="EMBL" id="CP016545">
    <property type="protein sequence ID" value="ANU07431.1"/>
    <property type="molecule type" value="Genomic_DNA"/>
</dbReference>
<evidence type="ECO:0000256" key="3">
    <source>
        <dbReference type="ARBA" id="ARBA00023125"/>
    </source>
</evidence>
<sequence>MADNPVSIGILEDDADMRGYLSGLLGDEAGMAIAFSCGTLAEARAAVAEGWPDLCLVDIRLPDGSGLDFLQDLKDANEAGAQGHALILTVLGDRASVLLAFEMGANGYLMKDTPPQQILRDVRAVLAGGNPISPQAASHLLSLMRSRPAAADAPQAEADVLTSRELDVLQMFSRGLSYREAAETLGISVHTVSDHVKAIYAKMAVHSKNEAVYEAVRNGWLEM</sequence>
<evidence type="ECO:0000256" key="5">
    <source>
        <dbReference type="PROSITE-ProRule" id="PRU00169"/>
    </source>
</evidence>
<dbReference type="Gene3D" id="3.40.50.2300">
    <property type="match status" value="1"/>
</dbReference>
<keyword evidence="9" id="KW-1185">Reference proteome</keyword>
<dbReference type="InterPro" id="IPR011006">
    <property type="entry name" value="CheY-like_superfamily"/>
</dbReference>
<dbReference type="GO" id="GO:0006355">
    <property type="term" value="P:regulation of DNA-templated transcription"/>
    <property type="evidence" value="ECO:0007669"/>
    <property type="project" value="InterPro"/>
</dbReference>
<accession>A0A1C7D7Y8</accession>
<evidence type="ECO:0000313" key="9">
    <source>
        <dbReference type="Proteomes" id="UP000092698"/>
    </source>
</evidence>
<dbReference type="InterPro" id="IPR039420">
    <property type="entry name" value="WalR-like"/>
</dbReference>
<feature type="domain" description="Response regulatory" evidence="7">
    <location>
        <begin position="7"/>
        <end position="126"/>
    </location>
</feature>
<dbReference type="Pfam" id="PF00196">
    <property type="entry name" value="GerE"/>
    <property type="match status" value="1"/>
</dbReference>
<dbReference type="InterPro" id="IPR001789">
    <property type="entry name" value="Sig_transdc_resp-reg_receiver"/>
</dbReference>
<dbReference type="Proteomes" id="UP000092698">
    <property type="component" value="Chromosome"/>
</dbReference>
<dbReference type="SUPFAM" id="SSF46894">
    <property type="entry name" value="C-terminal effector domain of the bipartite response regulators"/>
    <property type="match status" value="1"/>
</dbReference>
<dbReference type="SMART" id="SM00421">
    <property type="entry name" value="HTH_LUXR"/>
    <property type="match status" value="1"/>
</dbReference>
<dbReference type="PANTHER" id="PTHR43214">
    <property type="entry name" value="TWO-COMPONENT RESPONSE REGULATOR"/>
    <property type="match status" value="1"/>
</dbReference>
<evidence type="ECO:0000256" key="4">
    <source>
        <dbReference type="ARBA" id="ARBA00023163"/>
    </source>
</evidence>
<dbReference type="GO" id="GO:0000160">
    <property type="term" value="P:phosphorelay signal transduction system"/>
    <property type="evidence" value="ECO:0007669"/>
    <property type="project" value="InterPro"/>
</dbReference>
<proteinExistence type="predicted"/>
<dbReference type="InterPro" id="IPR016032">
    <property type="entry name" value="Sig_transdc_resp-reg_C-effctor"/>
</dbReference>
<gene>
    <name evidence="8" type="primary">degU</name>
    <name evidence="8" type="ORF">A6F65_01123</name>
</gene>
<dbReference type="SUPFAM" id="SSF52172">
    <property type="entry name" value="CheY-like"/>
    <property type="match status" value="1"/>
</dbReference>
<protein>
    <submittedName>
        <fullName evidence="8">Transcriptional regulatory protein DegU</fullName>
    </submittedName>
</protein>
<keyword evidence="3" id="KW-0238">DNA-binding</keyword>
<dbReference type="PROSITE" id="PS50110">
    <property type="entry name" value="RESPONSE_REGULATORY"/>
    <property type="match status" value="1"/>
</dbReference>
<dbReference type="GO" id="GO:0003677">
    <property type="term" value="F:DNA binding"/>
    <property type="evidence" value="ECO:0007669"/>
    <property type="project" value="UniProtKB-KW"/>
</dbReference>
<dbReference type="PROSITE" id="PS50043">
    <property type="entry name" value="HTH_LUXR_2"/>
    <property type="match status" value="1"/>
</dbReference>
<dbReference type="KEGG" id="anh:A6F65_01123"/>
<dbReference type="PANTHER" id="PTHR43214:SF41">
    <property type="entry name" value="NITRATE_NITRITE RESPONSE REGULATOR PROTEIN NARP"/>
    <property type="match status" value="1"/>
</dbReference>
<dbReference type="PRINTS" id="PR00038">
    <property type="entry name" value="HTHLUXR"/>
</dbReference>
<keyword evidence="2" id="KW-0805">Transcription regulation</keyword>
<dbReference type="AlphaFoldDB" id="A0A1C7D7Y8"/>
<dbReference type="InterPro" id="IPR000792">
    <property type="entry name" value="Tscrpt_reg_LuxR_C"/>
</dbReference>
<dbReference type="OrthoDB" id="5292887at2"/>
<dbReference type="Pfam" id="PF00072">
    <property type="entry name" value="Response_reg"/>
    <property type="match status" value="1"/>
</dbReference>
<dbReference type="SMART" id="SM00448">
    <property type="entry name" value="REC"/>
    <property type="match status" value="1"/>
</dbReference>
<evidence type="ECO:0000256" key="1">
    <source>
        <dbReference type="ARBA" id="ARBA00022553"/>
    </source>
</evidence>
<evidence type="ECO:0000313" key="8">
    <source>
        <dbReference type="EMBL" id="ANU07431.1"/>
    </source>
</evidence>
<organism evidence="8 9">
    <name type="scientific">Paraurantiacibacter namhicola</name>
    <dbReference type="NCBI Taxonomy" id="645517"/>
    <lineage>
        <taxon>Bacteria</taxon>
        <taxon>Pseudomonadati</taxon>
        <taxon>Pseudomonadota</taxon>
        <taxon>Alphaproteobacteria</taxon>
        <taxon>Sphingomonadales</taxon>
        <taxon>Erythrobacteraceae</taxon>
        <taxon>Paraurantiacibacter</taxon>
    </lineage>
</organism>
<dbReference type="InterPro" id="IPR058245">
    <property type="entry name" value="NreC/VraR/RcsB-like_REC"/>
</dbReference>
<dbReference type="RefSeq" id="WP_083989260.1">
    <property type="nucleotide sequence ID" value="NZ_CP016545.1"/>
</dbReference>
<feature type="modified residue" description="4-aspartylphosphate" evidence="5">
    <location>
        <position position="58"/>
    </location>
</feature>
<dbReference type="STRING" id="645517.A6F65_01123"/>